<proteinExistence type="predicted"/>
<sequence>MTTLEFLLLQKVAVWPWPKMKLVEPNQFLMYFNNLDFCDLPPKSICITLLFHVTTLEFLLLQKVAVWPWPKMKLVEPNQFLREHPNSYTMTIILGSAP</sequence>
<evidence type="ECO:0000313" key="1">
    <source>
        <dbReference type="EMBL" id="KAG8599174.1"/>
    </source>
</evidence>
<accession>A0AAV7DQH0</accession>
<gene>
    <name evidence="1" type="ORF">GDO81_002915</name>
</gene>
<comment type="caution">
    <text evidence="1">The sequence shown here is derived from an EMBL/GenBank/DDBJ whole genome shotgun (WGS) entry which is preliminary data.</text>
</comment>
<evidence type="ECO:0000313" key="2">
    <source>
        <dbReference type="Proteomes" id="UP000824782"/>
    </source>
</evidence>
<protein>
    <submittedName>
        <fullName evidence="1">Uncharacterized protein</fullName>
    </submittedName>
</protein>
<organism evidence="1 2">
    <name type="scientific">Engystomops pustulosus</name>
    <name type="common">Tungara frog</name>
    <name type="synonym">Physalaemus pustulosus</name>
    <dbReference type="NCBI Taxonomy" id="76066"/>
    <lineage>
        <taxon>Eukaryota</taxon>
        <taxon>Metazoa</taxon>
        <taxon>Chordata</taxon>
        <taxon>Craniata</taxon>
        <taxon>Vertebrata</taxon>
        <taxon>Euteleostomi</taxon>
        <taxon>Amphibia</taxon>
        <taxon>Batrachia</taxon>
        <taxon>Anura</taxon>
        <taxon>Neobatrachia</taxon>
        <taxon>Hyloidea</taxon>
        <taxon>Leptodactylidae</taxon>
        <taxon>Leiuperinae</taxon>
        <taxon>Engystomops</taxon>
    </lineage>
</organism>
<dbReference type="AlphaFoldDB" id="A0AAV7DQH0"/>
<reference evidence="1" key="1">
    <citation type="thesis" date="2020" institute="ProQuest LLC" country="789 East Eisenhower Parkway, Ann Arbor, MI, USA">
        <title>Comparative Genomics and Chromosome Evolution.</title>
        <authorList>
            <person name="Mudd A.B."/>
        </authorList>
    </citation>
    <scope>NUCLEOTIDE SEQUENCE</scope>
    <source>
        <strain evidence="1">237g6f4</strain>
        <tissue evidence="1">Blood</tissue>
    </source>
</reference>
<keyword evidence="2" id="KW-1185">Reference proteome</keyword>
<dbReference type="Proteomes" id="UP000824782">
    <property type="component" value="Unassembled WGS sequence"/>
</dbReference>
<dbReference type="EMBL" id="WNYA01000001">
    <property type="protein sequence ID" value="KAG8599174.1"/>
    <property type="molecule type" value="Genomic_DNA"/>
</dbReference>
<name>A0AAV7DQH0_ENGPU</name>